<sequence length="250" mass="27921">MGAALHLAHIHQAPPGPKKKRKGGGGGDGYDALVARVYQDRRMTPEARELILLLAWLAVRDPNRYDTDGNLISWGERAAAILGEYGPGPRKGSRLADLLYADRPRYEDKRSGWETRQCAAPMIRRAGLCGQRGVEHTYTVDQETGWRTAVWYCRRHEDWGNALRAQRAANPGPEPIPNAGGLVVSYLMVDGQEQAWARLYRDAAAWKRDGQWEPPKKYGLRADDWPIPGKEPVAPRARLRLAALDGDLIP</sequence>
<gene>
    <name evidence="2" type="ORF">TPA0910_87290</name>
</gene>
<proteinExistence type="predicted"/>
<dbReference type="EMBL" id="BNEK01000007">
    <property type="protein sequence ID" value="GHJ34296.1"/>
    <property type="molecule type" value="Genomic_DNA"/>
</dbReference>
<reference evidence="2" key="1">
    <citation type="submission" date="2024-05" db="EMBL/GenBank/DDBJ databases">
        <title>Whole genome shotgun sequence of Streptomyces hygroscopicus NBRC 113678.</title>
        <authorList>
            <person name="Komaki H."/>
            <person name="Tamura T."/>
        </authorList>
    </citation>
    <scope>NUCLEOTIDE SEQUENCE</scope>
    <source>
        <strain evidence="2">N11-34</strain>
    </source>
</reference>
<feature type="region of interest" description="Disordered" evidence="1">
    <location>
        <begin position="1"/>
        <end position="26"/>
    </location>
</feature>
<accession>A0ABQ3UGC1</accession>
<name>A0ABQ3UGC1_STRHY</name>
<dbReference type="RefSeq" id="WP_236260113.1">
    <property type="nucleotide sequence ID" value="NZ_BNEK01000007.1"/>
</dbReference>
<keyword evidence="3" id="KW-1185">Reference proteome</keyword>
<dbReference type="Proteomes" id="UP001054854">
    <property type="component" value="Unassembled WGS sequence"/>
</dbReference>
<protein>
    <submittedName>
        <fullName evidence="2">Uncharacterized protein</fullName>
    </submittedName>
</protein>
<organism evidence="2 3">
    <name type="scientific">Streptomyces hygroscopicus</name>
    <dbReference type="NCBI Taxonomy" id="1912"/>
    <lineage>
        <taxon>Bacteria</taxon>
        <taxon>Bacillati</taxon>
        <taxon>Actinomycetota</taxon>
        <taxon>Actinomycetes</taxon>
        <taxon>Kitasatosporales</taxon>
        <taxon>Streptomycetaceae</taxon>
        <taxon>Streptomyces</taxon>
        <taxon>Streptomyces violaceusniger group</taxon>
    </lineage>
</organism>
<evidence type="ECO:0000256" key="1">
    <source>
        <dbReference type="SAM" id="MobiDB-lite"/>
    </source>
</evidence>
<evidence type="ECO:0000313" key="2">
    <source>
        <dbReference type="EMBL" id="GHJ34296.1"/>
    </source>
</evidence>
<evidence type="ECO:0000313" key="3">
    <source>
        <dbReference type="Proteomes" id="UP001054854"/>
    </source>
</evidence>
<comment type="caution">
    <text evidence="2">The sequence shown here is derived from an EMBL/GenBank/DDBJ whole genome shotgun (WGS) entry which is preliminary data.</text>
</comment>